<dbReference type="GO" id="GO:0004029">
    <property type="term" value="F:aldehyde dehydrogenase (NAD+) activity"/>
    <property type="evidence" value="ECO:0007669"/>
    <property type="project" value="TreeGrafter"/>
</dbReference>
<keyword evidence="2 4" id="KW-0560">Oxidoreductase</keyword>
<evidence type="ECO:0000259" key="8">
    <source>
        <dbReference type="Pfam" id="PF00171"/>
    </source>
</evidence>
<dbReference type="InterPro" id="IPR016162">
    <property type="entry name" value="Ald_DH_N"/>
</dbReference>
<dbReference type="GO" id="GO:0005737">
    <property type="term" value="C:cytoplasm"/>
    <property type="evidence" value="ECO:0007669"/>
    <property type="project" value="TreeGrafter"/>
</dbReference>
<evidence type="ECO:0000256" key="6">
    <source>
        <dbReference type="PROSITE-ProRule" id="PRU10007"/>
    </source>
</evidence>
<dbReference type="InterPro" id="IPR016163">
    <property type="entry name" value="Ald_DH_C"/>
</dbReference>
<evidence type="ECO:0000256" key="2">
    <source>
        <dbReference type="ARBA" id="ARBA00023002"/>
    </source>
</evidence>
<gene>
    <name evidence="9" type="primary">calB_1</name>
    <name evidence="9" type="ORF">GMA8713_02447</name>
</gene>
<evidence type="ECO:0000256" key="4">
    <source>
        <dbReference type="PIRNR" id="PIRNR036492"/>
    </source>
</evidence>
<protein>
    <recommendedName>
        <fullName evidence="4">Aldehyde dehydrogenase</fullName>
    </recommendedName>
</protein>
<dbReference type="Pfam" id="PF00171">
    <property type="entry name" value="Aldedh"/>
    <property type="match status" value="1"/>
</dbReference>
<comment type="similarity">
    <text evidence="1 4 7">Belongs to the aldehyde dehydrogenase family.</text>
</comment>
<dbReference type="CDD" id="cd07133">
    <property type="entry name" value="ALDH_CALDH_CalB"/>
    <property type="match status" value="1"/>
</dbReference>
<evidence type="ECO:0000256" key="7">
    <source>
        <dbReference type="RuleBase" id="RU003345"/>
    </source>
</evidence>
<accession>A0A128F8A1</accession>
<name>A0A128F8A1_9GAMM</name>
<dbReference type="AlphaFoldDB" id="A0A128F8A1"/>
<dbReference type="Proteomes" id="UP000073601">
    <property type="component" value="Unassembled WGS sequence"/>
</dbReference>
<feature type="active site" evidence="5 6">
    <location>
        <position position="226"/>
    </location>
</feature>
<evidence type="ECO:0000256" key="1">
    <source>
        <dbReference type="ARBA" id="ARBA00009986"/>
    </source>
</evidence>
<feature type="active site" evidence="5">
    <location>
        <position position="260"/>
    </location>
</feature>
<dbReference type="PANTHER" id="PTHR43570">
    <property type="entry name" value="ALDEHYDE DEHYDROGENASE"/>
    <property type="match status" value="1"/>
</dbReference>
<proteinExistence type="inferred from homology"/>
<dbReference type="InterPro" id="IPR016161">
    <property type="entry name" value="Ald_DH/histidinol_DH"/>
</dbReference>
<evidence type="ECO:0000256" key="5">
    <source>
        <dbReference type="PIRSR" id="PIRSR036492-1"/>
    </source>
</evidence>
<dbReference type="SUPFAM" id="SSF53720">
    <property type="entry name" value="ALDH-like"/>
    <property type="match status" value="1"/>
</dbReference>
<feature type="domain" description="Aldehyde dehydrogenase" evidence="8">
    <location>
        <begin position="39"/>
        <end position="450"/>
    </location>
</feature>
<dbReference type="Gene3D" id="3.40.605.10">
    <property type="entry name" value="Aldehyde Dehydrogenase, Chain A, domain 1"/>
    <property type="match status" value="1"/>
</dbReference>
<dbReference type="RefSeq" id="WP_062709881.1">
    <property type="nucleotide sequence ID" value="NZ_CAWRCI010000020.1"/>
</dbReference>
<dbReference type="PIRSF" id="PIRSF036492">
    <property type="entry name" value="ALDH"/>
    <property type="match status" value="1"/>
</dbReference>
<dbReference type="InterPro" id="IPR029510">
    <property type="entry name" value="Ald_DH_CS_GLU"/>
</dbReference>
<dbReference type="PROSITE" id="PS00687">
    <property type="entry name" value="ALDEHYDE_DEHYDR_GLU"/>
    <property type="match status" value="1"/>
</dbReference>
<dbReference type="InterPro" id="IPR012394">
    <property type="entry name" value="Aldehyde_DH_NAD(P)"/>
</dbReference>
<organism evidence="9 10">
    <name type="scientific">Grimontia marina</name>
    <dbReference type="NCBI Taxonomy" id="646534"/>
    <lineage>
        <taxon>Bacteria</taxon>
        <taxon>Pseudomonadati</taxon>
        <taxon>Pseudomonadota</taxon>
        <taxon>Gammaproteobacteria</taxon>
        <taxon>Vibrionales</taxon>
        <taxon>Vibrionaceae</taxon>
        <taxon>Grimontia</taxon>
    </lineage>
</organism>
<evidence type="ECO:0000313" key="10">
    <source>
        <dbReference type="Proteomes" id="UP000073601"/>
    </source>
</evidence>
<dbReference type="Gene3D" id="3.40.309.10">
    <property type="entry name" value="Aldehyde Dehydrogenase, Chain A, domain 2"/>
    <property type="match status" value="1"/>
</dbReference>
<keyword evidence="3" id="KW-0520">NAD</keyword>
<dbReference type="EMBL" id="FIZY01000020">
    <property type="protein sequence ID" value="CZF83009.1"/>
    <property type="molecule type" value="Genomic_DNA"/>
</dbReference>
<dbReference type="GO" id="GO:0006081">
    <property type="term" value="P:aldehyde metabolic process"/>
    <property type="evidence" value="ECO:0007669"/>
    <property type="project" value="InterPro"/>
</dbReference>
<keyword evidence="10" id="KW-1185">Reference proteome</keyword>
<dbReference type="InterPro" id="IPR015590">
    <property type="entry name" value="Aldehyde_DH_dom"/>
</dbReference>
<dbReference type="PANTHER" id="PTHR43570:SF20">
    <property type="entry name" value="ALDEHYDE DEHYDROGENASE ALDX-RELATED"/>
    <property type="match status" value="1"/>
</dbReference>
<evidence type="ECO:0000313" key="9">
    <source>
        <dbReference type="EMBL" id="CZF83009.1"/>
    </source>
</evidence>
<dbReference type="OrthoDB" id="9812625at2"/>
<sequence>MTVVSMTTGIPSEQQISELESQFAKLVAKTTQDPYPAYAERIRDLKHIQKALKKHADTIVDALSQDYGHRSPTDSLMADILPCFQMLHYTKRKLKRWMKPSRRSTGLLLTPAKVEVHYQPLGVVGIIVPWNFPITLSLIPLMTAIAAGNRVMLKISEFTPLTAQAVKALLAEVFDEDKVCVVKGDVSVAEAFTRLPFDHLMFTGSAEVGKKVMRAASENLTPVTLELGGKSPVIVGPDIDPFLAAERLLFGKNLNAGQICVAPDHVFVRQDNLEEFVEALRVKWNEAYPKGIQSDDRTAIVTNRQFSRLTDLMEDADERGITTIPLADPAILPESRKMALHLVINPSQDSAIMQQEIFGPLLPIITYKNVHDVLNTLRHQPRPLALYLMTFDSDFIQHTIRYTHSGSIAVNDTIMQVAVDDTPFGGVGASGMGHYHGIEGFRTFSHAKTVFQRGKLNPGKLLAPPYGKWWQKIMLKLFLR</sequence>
<dbReference type="FunFam" id="3.40.605.10:FF:000004">
    <property type="entry name" value="Aldehyde dehydrogenase"/>
    <property type="match status" value="1"/>
</dbReference>
<evidence type="ECO:0000256" key="3">
    <source>
        <dbReference type="ARBA" id="ARBA00023027"/>
    </source>
</evidence>
<reference evidence="10" key="1">
    <citation type="submission" date="2016-02" db="EMBL/GenBank/DDBJ databases">
        <authorList>
            <person name="Rodrigo-Torres Lidia"/>
            <person name="Arahal R.David."/>
        </authorList>
    </citation>
    <scope>NUCLEOTIDE SEQUENCE [LARGE SCALE GENOMIC DNA]</scope>
    <source>
        <strain evidence="10">CECT 8713</strain>
    </source>
</reference>